<dbReference type="PROSITE" id="PS51186">
    <property type="entry name" value="GNAT"/>
    <property type="match status" value="1"/>
</dbReference>
<comment type="caution">
    <text evidence="2">The sequence shown here is derived from an EMBL/GenBank/DDBJ whole genome shotgun (WGS) entry which is preliminary data.</text>
</comment>
<protein>
    <submittedName>
        <fullName evidence="2">GNAT family N-acetyltransferase</fullName>
    </submittedName>
</protein>
<reference evidence="2 3" key="1">
    <citation type="submission" date="2021-01" db="EMBL/GenBank/DDBJ databases">
        <title>Chryseolinea sp. Jin1 Genome sequencing and assembly.</title>
        <authorList>
            <person name="Kim I."/>
        </authorList>
    </citation>
    <scope>NUCLEOTIDE SEQUENCE [LARGE SCALE GENOMIC DNA]</scope>
    <source>
        <strain evidence="2 3">Jin1</strain>
    </source>
</reference>
<evidence type="ECO:0000313" key="2">
    <source>
        <dbReference type="EMBL" id="MBL0743033.1"/>
    </source>
</evidence>
<evidence type="ECO:0000259" key="1">
    <source>
        <dbReference type="PROSITE" id="PS51186"/>
    </source>
</evidence>
<dbReference type="RefSeq" id="WP_202011888.1">
    <property type="nucleotide sequence ID" value="NZ_JAERRB010000005.1"/>
</dbReference>
<dbReference type="Proteomes" id="UP000613030">
    <property type="component" value="Unassembled WGS sequence"/>
</dbReference>
<name>A0ABS1KUQ1_9BACT</name>
<keyword evidence="3" id="KW-1185">Reference proteome</keyword>
<organism evidence="2 3">
    <name type="scientific">Chryseolinea lacunae</name>
    <dbReference type="NCBI Taxonomy" id="2801331"/>
    <lineage>
        <taxon>Bacteria</taxon>
        <taxon>Pseudomonadati</taxon>
        <taxon>Bacteroidota</taxon>
        <taxon>Cytophagia</taxon>
        <taxon>Cytophagales</taxon>
        <taxon>Fulvivirgaceae</taxon>
        <taxon>Chryseolinea</taxon>
    </lineage>
</organism>
<feature type="domain" description="N-acetyltransferase" evidence="1">
    <location>
        <begin position="2"/>
        <end position="170"/>
    </location>
</feature>
<dbReference type="Gene3D" id="3.40.630.30">
    <property type="match status" value="1"/>
</dbReference>
<evidence type="ECO:0000313" key="3">
    <source>
        <dbReference type="Proteomes" id="UP000613030"/>
    </source>
</evidence>
<sequence>MISIVQATERDCQSIADIGKTAVEESHRGSSSVEVMTEFLERNYNPEAIREELHDSHNIYYIIQYNGESAGFSKIVLNDSHPDIGVANVTKLDRIYLRKEFYGQKLGLQLLNFNINLAKDNGQSGMWLYAWIGNNRAIDFYRKAGFMVIGSHNYYVTETHFDVSHRMFLSFSER</sequence>
<accession>A0ABS1KUQ1</accession>
<gene>
    <name evidence="2" type="ORF">JI741_17520</name>
</gene>
<dbReference type="CDD" id="cd04301">
    <property type="entry name" value="NAT_SF"/>
    <property type="match status" value="1"/>
</dbReference>
<dbReference type="SUPFAM" id="SSF55729">
    <property type="entry name" value="Acyl-CoA N-acyltransferases (Nat)"/>
    <property type="match status" value="1"/>
</dbReference>
<dbReference type="InterPro" id="IPR016181">
    <property type="entry name" value="Acyl_CoA_acyltransferase"/>
</dbReference>
<dbReference type="Pfam" id="PF00583">
    <property type="entry name" value="Acetyltransf_1"/>
    <property type="match status" value="1"/>
</dbReference>
<dbReference type="EMBL" id="JAERRB010000005">
    <property type="protein sequence ID" value="MBL0743033.1"/>
    <property type="molecule type" value="Genomic_DNA"/>
</dbReference>
<proteinExistence type="predicted"/>
<dbReference type="InterPro" id="IPR000182">
    <property type="entry name" value="GNAT_dom"/>
</dbReference>